<evidence type="ECO:0000313" key="5">
    <source>
        <dbReference type="Proteomes" id="UP001652700"/>
    </source>
</evidence>
<dbReference type="EnsemblMetazoa" id="XM_050643178.1">
    <property type="protein sequence ID" value="XP_050499135.1"/>
    <property type="gene ID" value="LOC126879863"/>
</dbReference>
<proteinExistence type="inferred from homology"/>
<dbReference type="Pfam" id="PF05199">
    <property type="entry name" value="GMC_oxred_C"/>
    <property type="match status" value="1"/>
</dbReference>
<dbReference type="SUPFAM" id="SSF54373">
    <property type="entry name" value="FAD-linked reductases, C-terminal domain"/>
    <property type="match status" value="1"/>
</dbReference>
<sequence>MYRAKLLVIFMFLLTCGALELEPFYEFVSEKLEQIKKFELPTNNEKVFRINHTKIFDFGRYDFIIVGAGAAGSVLANRLSEITSWKILLLEAGGETDDFSDVPQFNNYLQQTDMNWGYFTAPQTTCCQGMENHQCVYPRGKVIGGCTTLNAAVYARGSPSDYNNWVAMGNPGWSYEEVLPYFKKSEYVVMESYDKSYHGTEGIVFVNHTSPNSTIGDTVLKAHMEKGLKEVDYNGEHQLGVSKVQFNQKDHKHQTSEHAFLDDIKNKNNVKIVLNAAVNQILLTKRKAKGVTFVHNGRIYKATAKKEVILSAGAINTPQLLMLSGIGPKKHLKDLDIPVVADLPAVGQHLQDHPLFVNIYFRTNVSSPNYSLKEQLQLYLEGKAPSTNGAGLEHLAFINVDSITNGEADIEYLNFAPPFGVPGNLKAAYNFQDKFAKQYESYNPLTDISFIMSLMKPKSQGSVTLKSNNILDFPLIDLNYFSDPKGEDLETMYKGIKYILSLADTEAFKSIGATFISKQPNCEQLKDNDKEYWYCALRHMTSTEYHPAGTTRMGPSAVDSVVDTNCLVHTFKNLRVVDAGVVPDITRGHLMAAIYMIAEKISDVIKKNYRKI</sequence>
<dbReference type="PANTHER" id="PTHR11552">
    <property type="entry name" value="GLUCOSE-METHANOL-CHOLINE GMC OXIDOREDUCTASE"/>
    <property type="match status" value="1"/>
</dbReference>
<comment type="similarity">
    <text evidence="1">Belongs to the GMC oxidoreductase family.</text>
</comment>
<accession>A0ABM5JMH9</accession>
<evidence type="ECO:0000256" key="1">
    <source>
        <dbReference type="ARBA" id="ARBA00010790"/>
    </source>
</evidence>
<dbReference type="SUPFAM" id="SSF51905">
    <property type="entry name" value="FAD/NAD(P)-binding domain"/>
    <property type="match status" value="1"/>
</dbReference>
<dbReference type="Pfam" id="PF00732">
    <property type="entry name" value="GMC_oxred_N"/>
    <property type="match status" value="1"/>
</dbReference>
<protein>
    <recommendedName>
        <fullName evidence="3">Glucose-methanol-choline oxidoreductase N-terminal domain-containing protein</fullName>
    </recommendedName>
</protein>
<keyword evidence="5" id="KW-1185">Reference proteome</keyword>
<dbReference type="InterPro" id="IPR007867">
    <property type="entry name" value="GMC_OxRtase_C"/>
</dbReference>
<feature type="domain" description="Glucose-methanol-choline oxidoreductase N-terminal" evidence="3">
    <location>
        <begin position="313"/>
        <end position="327"/>
    </location>
</feature>
<evidence type="ECO:0000313" key="4">
    <source>
        <dbReference type="EnsemblMetazoa" id="XP_050499135.1"/>
    </source>
</evidence>
<dbReference type="Gene3D" id="3.30.560.10">
    <property type="entry name" value="Glucose Oxidase, domain 3"/>
    <property type="match status" value="1"/>
</dbReference>
<feature type="chain" id="PRO_5045199348" description="Glucose-methanol-choline oxidoreductase N-terminal domain-containing protein" evidence="2">
    <location>
        <begin position="19"/>
        <end position="612"/>
    </location>
</feature>
<dbReference type="PROSITE" id="PS00624">
    <property type="entry name" value="GMC_OXRED_2"/>
    <property type="match status" value="1"/>
</dbReference>
<name>A0ABM5JMH9_DIAVI</name>
<dbReference type="Proteomes" id="UP001652700">
    <property type="component" value="Unplaced"/>
</dbReference>
<dbReference type="GeneID" id="126879863"/>
<dbReference type="PANTHER" id="PTHR11552:SF158">
    <property type="entry name" value="GH23626P-RELATED"/>
    <property type="match status" value="1"/>
</dbReference>
<keyword evidence="2" id="KW-0732">Signal</keyword>
<dbReference type="Gene3D" id="3.50.50.60">
    <property type="entry name" value="FAD/NAD(P)-binding domain"/>
    <property type="match status" value="1"/>
</dbReference>
<dbReference type="InterPro" id="IPR036188">
    <property type="entry name" value="FAD/NAD-bd_sf"/>
</dbReference>
<feature type="signal peptide" evidence="2">
    <location>
        <begin position="1"/>
        <end position="18"/>
    </location>
</feature>
<dbReference type="PIRSF" id="PIRSF000137">
    <property type="entry name" value="Alcohol_oxidase"/>
    <property type="match status" value="1"/>
</dbReference>
<evidence type="ECO:0000256" key="2">
    <source>
        <dbReference type="SAM" id="SignalP"/>
    </source>
</evidence>
<dbReference type="InterPro" id="IPR000172">
    <property type="entry name" value="GMC_OxRdtase_N"/>
</dbReference>
<dbReference type="InterPro" id="IPR012132">
    <property type="entry name" value="GMC_OxRdtase"/>
</dbReference>
<evidence type="ECO:0000259" key="3">
    <source>
        <dbReference type="PROSITE" id="PS00624"/>
    </source>
</evidence>
<organism evidence="4 5">
    <name type="scientific">Diabrotica virgifera virgifera</name>
    <name type="common">western corn rootworm</name>
    <dbReference type="NCBI Taxonomy" id="50390"/>
    <lineage>
        <taxon>Eukaryota</taxon>
        <taxon>Metazoa</taxon>
        <taxon>Ecdysozoa</taxon>
        <taxon>Arthropoda</taxon>
        <taxon>Hexapoda</taxon>
        <taxon>Insecta</taxon>
        <taxon>Pterygota</taxon>
        <taxon>Neoptera</taxon>
        <taxon>Endopterygota</taxon>
        <taxon>Coleoptera</taxon>
        <taxon>Polyphaga</taxon>
        <taxon>Cucujiformia</taxon>
        <taxon>Chrysomeloidea</taxon>
        <taxon>Chrysomelidae</taxon>
        <taxon>Galerucinae</taxon>
        <taxon>Diabroticina</taxon>
        <taxon>Diabroticites</taxon>
        <taxon>Diabrotica</taxon>
    </lineage>
</organism>
<dbReference type="RefSeq" id="XP_050499135.1">
    <property type="nucleotide sequence ID" value="XM_050643178.1"/>
</dbReference>
<reference evidence="4" key="1">
    <citation type="submission" date="2025-05" db="UniProtKB">
        <authorList>
            <consortium name="EnsemblMetazoa"/>
        </authorList>
    </citation>
    <scope>IDENTIFICATION</scope>
</reference>